<evidence type="ECO:0000313" key="3">
    <source>
        <dbReference type="Proteomes" id="UP000482653"/>
    </source>
</evidence>
<dbReference type="EMBL" id="VVYX01000022">
    <property type="protein sequence ID" value="KAA5416824.1"/>
    <property type="molecule type" value="Genomic_DNA"/>
</dbReference>
<evidence type="ECO:0000313" key="2">
    <source>
        <dbReference type="EMBL" id="KAA5416824.1"/>
    </source>
</evidence>
<reference evidence="2 3" key="1">
    <citation type="journal article" date="2019" name="Nat. Med.">
        <title>A library of human gut bacterial isolates paired with longitudinal multiomics data enables mechanistic microbiome research.</title>
        <authorList>
            <person name="Poyet M."/>
            <person name="Groussin M."/>
            <person name="Gibbons S.M."/>
            <person name="Avila-Pacheco J."/>
            <person name="Jiang X."/>
            <person name="Kearney S.M."/>
            <person name="Perrotta A.R."/>
            <person name="Berdy B."/>
            <person name="Zhao S."/>
            <person name="Lieberman T.D."/>
            <person name="Swanson P.K."/>
            <person name="Smith M."/>
            <person name="Roesemann S."/>
            <person name="Alexander J.E."/>
            <person name="Rich S.A."/>
            <person name="Livny J."/>
            <person name="Vlamakis H."/>
            <person name="Clish C."/>
            <person name="Bullock K."/>
            <person name="Deik A."/>
            <person name="Scott J."/>
            <person name="Pierce K.A."/>
            <person name="Xavier R.J."/>
            <person name="Alm E.J."/>
        </authorList>
    </citation>
    <scope>NUCLEOTIDE SEQUENCE [LARGE SCALE GENOMIC DNA]</scope>
    <source>
        <strain evidence="2 3">BIOML-A8</strain>
    </source>
</reference>
<accession>A0A108T9E5</accession>
<proteinExistence type="predicted"/>
<feature type="domain" description="Replication-associated protein G2P N-terminal" evidence="1">
    <location>
        <begin position="105"/>
        <end position="215"/>
    </location>
</feature>
<protein>
    <recommendedName>
        <fullName evidence="1">Replication-associated protein G2P N-terminal domain-containing protein</fullName>
    </recommendedName>
</protein>
<gene>
    <name evidence="2" type="ORF">F2Y87_17820</name>
</gene>
<dbReference type="RefSeq" id="WP_007216129.1">
    <property type="nucleotide sequence ID" value="NZ_CABMLT010000012.1"/>
</dbReference>
<name>A0A108T9E5_9BACE</name>
<dbReference type="GO" id="GO:0006260">
    <property type="term" value="P:DNA replication"/>
    <property type="evidence" value="ECO:0007669"/>
    <property type="project" value="InterPro"/>
</dbReference>
<dbReference type="Proteomes" id="UP000482653">
    <property type="component" value="Unassembled WGS sequence"/>
</dbReference>
<comment type="caution">
    <text evidence="2">The sequence shown here is derived from an EMBL/GenBank/DDBJ whole genome shotgun (WGS) entry which is preliminary data.</text>
</comment>
<sequence>MIDSIKIILRDFSGDLKNCIPKPSRKLIENPGEKEYDNYRLPNRAKSDRHYLTINHALKTNTIKIVGSLRKRAYHKASFSDLNKDKFEQTIRELAKTLNITFEEIKKARFTDCEIGANINIRYPVKEVLHMVVAYSKLKRNDERIDEGTLYFEGTDKKLKLYAKDIEIAAKSHWTKQDKRKACYARLRECGNNMLRIEFTLKYQRSFNHHQMGYIKNIGDLIEHYHDLYAFWTREVARLIFFNYLDYSNAQLTEKEKYIINGLEQYGFESFAEEYQNLCTLNSKTTNSIKTAKSQAYKSICKILDEYYDRKTYNMYNLRVDIAKHLIRKSKSENLDLPLLLRNLWGNKS</sequence>
<dbReference type="Pfam" id="PF05144">
    <property type="entry name" value="Phage_CRI"/>
    <property type="match status" value="1"/>
</dbReference>
<dbReference type="AlphaFoldDB" id="A0A108T9E5"/>
<organism evidence="2 3">
    <name type="scientific">Bacteroides cellulosilyticus</name>
    <dbReference type="NCBI Taxonomy" id="246787"/>
    <lineage>
        <taxon>Bacteria</taxon>
        <taxon>Pseudomonadati</taxon>
        <taxon>Bacteroidota</taxon>
        <taxon>Bacteroidia</taxon>
        <taxon>Bacteroidales</taxon>
        <taxon>Bacteroidaceae</taxon>
        <taxon>Bacteroides</taxon>
    </lineage>
</organism>
<evidence type="ECO:0000259" key="1">
    <source>
        <dbReference type="Pfam" id="PF05144"/>
    </source>
</evidence>
<dbReference type="InterPro" id="IPR022686">
    <property type="entry name" value="G2P_N"/>
</dbReference>